<evidence type="ECO:0000256" key="6">
    <source>
        <dbReference type="ARBA" id="ARBA00023163"/>
    </source>
</evidence>
<organism evidence="8 9">
    <name type="scientific">Veronia nyctiphanis</name>
    <dbReference type="NCBI Taxonomy" id="1278244"/>
    <lineage>
        <taxon>Bacteria</taxon>
        <taxon>Pseudomonadati</taxon>
        <taxon>Pseudomonadota</taxon>
        <taxon>Gammaproteobacteria</taxon>
        <taxon>Vibrionales</taxon>
        <taxon>Vibrionaceae</taxon>
        <taxon>Veronia</taxon>
    </lineage>
</organism>
<dbReference type="Gene3D" id="1.10.10.10">
    <property type="entry name" value="Winged helix-like DNA-binding domain superfamily/Winged helix DNA-binding domain"/>
    <property type="match status" value="1"/>
</dbReference>
<evidence type="ECO:0000256" key="1">
    <source>
        <dbReference type="ARBA" id="ARBA00007957"/>
    </source>
</evidence>
<sequence length="158" mass="18084">MSEIQNAIEQAEKYCKMRGVRLTEKRKQVLTGLLQSKRPLSTYELIDYCKEHLGEEISAMSTYRILDFLDEENLVHKISRLNKYVACSHINCDHNHGVSEFLICRVCSKVKEVTVNPSTMSMLQVSAEKAGFTLTSRQLEMDCVCNECIESEVIEKVT</sequence>
<keyword evidence="2" id="KW-0678">Repressor</keyword>
<keyword evidence="9" id="KW-1185">Reference proteome</keyword>
<proteinExistence type="inferred from homology"/>
<dbReference type="AlphaFoldDB" id="A0A4Q0YS36"/>
<dbReference type="GO" id="GO:0008270">
    <property type="term" value="F:zinc ion binding"/>
    <property type="evidence" value="ECO:0007669"/>
    <property type="project" value="TreeGrafter"/>
</dbReference>
<keyword evidence="4" id="KW-0805">Transcription regulation</keyword>
<evidence type="ECO:0000256" key="5">
    <source>
        <dbReference type="ARBA" id="ARBA00023125"/>
    </source>
</evidence>
<dbReference type="Pfam" id="PF01475">
    <property type="entry name" value="FUR"/>
    <property type="match status" value="1"/>
</dbReference>
<dbReference type="GO" id="GO:0045892">
    <property type="term" value="P:negative regulation of DNA-templated transcription"/>
    <property type="evidence" value="ECO:0007669"/>
    <property type="project" value="TreeGrafter"/>
</dbReference>
<evidence type="ECO:0000313" key="9">
    <source>
        <dbReference type="Proteomes" id="UP000290287"/>
    </source>
</evidence>
<dbReference type="PANTHER" id="PTHR33202">
    <property type="entry name" value="ZINC UPTAKE REGULATION PROTEIN"/>
    <property type="match status" value="1"/>
</dbReference>
<dbReference type="InterPro" id="IPR036388">
    <property type="entry name" value="WH-like_DNA-bd_sf"/>
</dbReference>
<comment type="cofactor">
    <cofactor evidence="7">
        <name>Zn(2+)</name>
        <dbReference type="ChEBI" id="CHEBI:29105"/>
    </cofactor>
    <text evidence="7">Binds 1 zinc ion per subunit.</text>
</comment>
<accession>A0A4Q0YS36</accession>
<evidence type="ECO:0000256" key="4">
    <source>
        <dbReference type="ARBA" id="ARBA00023015"/>
    </source>
</evidence>
<dbReference type="InterPro" id="IPR036390">
    <property type="entry name" value="WH_DNA-bd_sf"/>
</dbReference>
<keyword evidence="6" id="KW-0804">Transcription</keyword>
<comment type="similarity">
    <text evidence="1">Belongs to the Fur family.</text>
</comment>
<dbReference type="InterPro" id="IPR002481">
    <property type="entry name" value="FUR"/>
</dbReference>
<keyword evidence="7" id="KW-0479">Metal-binding</keyword>
<dbReference type="RefSeq" id="WP_129121620.1">
    <property type="nucleotide sequence ID" value="NZ_PEIB01000005.1"/>
</dbReference>
<dbReference type="GO" id="GO:0000976">
    <property type="term" value="F:transcription cis-regulatory region binding"/>
    <property type="evidence" value="ECO:0007669"/>
    <property type="project" value="TreeGrafter"/>
</dbReference>
<comment type="caution">
    <text evidence="8">The sequence shown here is derived from an EMBL/GenBank/DDBJ whole genome shotgun (WGS) entry which is preliminary data.</text>
</comment>
<dbReference type="EMBL" id="PEIB01000005">
    <property type="protein sequence ID" value="RXJ73946.1"/>
    <property type="molecule type" value="Genomic_DNA"/>
</dbReference>
<dbReference type="SUPFAM" id="SSF46785">
    <property type="entry name" value="Winged helix' DNA-binding domain"/>
    <property type="match status" value="1"/>
</dbReference>
<protein>
    <submittedName>
        <fullName evidence="8">Transcriptional repressor</fullName>
    </submittedName>
</protein>
<feature type="binding site" evidence="7">
    <location>
        <position position="104"/>
    </location>
    <ligand>
        <name>Zn(2+)</name>
        <dbReference type="ChEBI" id="CHEBI:29105"/>
    </ligand>
</feature>
<dbReference type="GO" id="GO:0003700">
    <property type="term" value="F:DNA-binding transcription factor activity"/>
    <property type="evidence" value="ECO:0007669"/>
    <property type="project" value="InterPro"/>
</dbReference>
<dbReference type="GO" id="GO:1900376">
    <property type="term" value="P:regulation of secondary metabolite biosynthetic process"/>
    <property type="evidence" value="ECO:0007669"/>
    <property type="project" value="TreeGrafter"/>
</dbReference>
<gene>
    <name evidence="8" type="ORF">CS022_06605</name>
</gene>
<keyword evidence="3 7" id="KW-0862">Zinc</keyword>
<feature type="binding site" evidence="7">
    <location>
        <position position="148"/>
    </location>
    <ligand>
        <name>Zn(2+)</name>
        <dbReference type="ChEBI" id="CHEBI:29105"/>
    </ligand>
</feature>
<feature type="binding site" evidence="7">
    <location>
        <position position="145"/>
    </location>
    <ligand>
        <name>Zn(2+)</name>
        <dbReference type="ChEBI" id="CHEBI:29105"/>
    </ligand>
</feature>
<dbReference type="GO" id="GO:0005829">
    <property type="term" value="C:cytosol"/>
    <property type="evidence" value="ECO:0007669"/>
    <property type="project" value="TreeGrafter"/>
</dbReference>
<feature type="binding site" evidence="7">
    <location>
        <position position="107"/>
    </location>
    <ligand>
        <name>Zn(2+)</name>
        <dbReference type="ChEBI" id="CHEBI:29105"/>
    </ligand>
</feature>
<name>A0A4Q0YS36_9GAMM</name>
<evidence type="ECO:0000256" key="3">
    <source>
        <dbReference type="ARBA" id="ARBA00022833"/>
    </source>
</evidence>
<dbReference type="OrthoDB" id="9801127at2"/>
<dbReference type="PANTHER" id="PTHR33202:SF6">
    <property type="entry name" value="ZINC UPTAKE REGULATION PROTEIN"/>
    <property type="match status" value="1"/>
</dbReference>
<evidence type="ECO:0000256" key="2">
    <source>
        <dbReference type="ARBA" id="ARBA00022491"/>
    </source>
</evidence>
<keyword evidence="5" id="KW-0238">DNA-binding</keyword>
<reference evidence="8 9" key="1">
    <citation type="submission" date="2017-10" db="EMBL/GenBank/DDBJ databases">
        <title>Nyctiphanis sp. nov., isolated from the stomach of the euphausiid Nyctiphanes simplex (Hansen, 1911) in the Gulf of California.</title>
        <authorList>
            <person name="Gomez-Gil B."/>
            <person name="Aguilar-Mendez M."/>
            <person name="Lopez-Cortes A."/>
            <person name="Gomez-Gutierrez J."/>
            <person name="Roque A."/>
            <person name="Lang E."/>
            <person name="Gonzalez-Castillo A."/>
        </authorList>
    </citation>
    <scope>NUCLEOTIDE SEQUENCE [LARGE SCALE GENOMIC DNA]</scope>
    <source>
        <strain evidence="8 9">CAIM 600</strain>
    </source>
</reference>
<evidence type="ECO:0000256" key="7">
    <source>
        <dbReference type="PIRSR" id="PIRSR602481-1"/>
    </source>
</evidence>
<dbReference type="Gene3D" id="3.30.1490.190">
    <property type="match status" value="1"/>
</dbReference>
<dbReference type="Proteomes" id="UP000290287">
    <property type="component" value="Unassembled WGS sequence"/>
</dbReference>
<evidence type="ECO:0000313" key="8">
    <source>
        <dbReference type="EMBL" id="RXJ73946.1"/>
    </source>
</evidence>
<dbReference type="InterPro" id="IPR043135">
    <property type="entry name" value="Fur_C"/>
</dbReference>